<sequence>MLKSILSPASFASLALLIAAAPSVSAPERPPMPVEAVKLAPSHLVRDLDTIGNLVANEKVVIRSEVQGRIQSLHFTEGQTVTQGDVLIRLDAAIQQAELAQAQASETLSRVDYKRASELLSKRVGSETDRDSALSQLRIDQAKVTLAQERLAKMTLKAPFDGVLGLRQVSPGDLVSAGQDLVTLVDLDPIKVEFRVPERFFAEMAVGQSVELHLDALPGRRFTGEIYALDPQLDQDGRSLLVRAQLPNPDGELLPGLFTRVRVLLAEVPDALLIPEEALVPQGRKQLVMRLVEGVVEIVPVQIGQRVQGQVEVTSGLNAGDIVVTAGQLKLRPGMRAQPVNLAPATAQ</sequence>
<dbReference type="NCBIfam" id="TIGR01730">
    <property type="entry name" value="RND_mfp"/>
    <property type="match status" value="1"/>
</dbReference>
<protein>
    <submittedName>
        <fullName evidence="8">Membrane fusion protein, multidrug efflux system</fullName>
    </submittedName>
</protein>
<evidence type="ECO:0000256" key="1">
    <source>
        <dbReference type="ARBA" id="ARBA00004196"/>
    </source>
</evidence>
<gene>
    <name evidence="8" type="ORF">SAMN05421831_103210</name>
</gene>
<dbReference type="Gene3D" id="2.40.420.20">
    <property type="match status" value="1"/>
</dbReference>
<dbReference type="Pfam" id="PF25917">
    <property type="entry name" value="BSH_RND"/>
    <property type="match status" value="1"/>
</dbReference>
<evidence type="ECO:0000256" key="4">
    <source>
        <dbReference type="SAM" id="SignalP"/>
    </source>
</evidence>
<dbReference type="OrthoDB" id="9800613at2"/>
<dbReference type="InterPro" id="IPR058792">
    <property type="entry name" value="Beta-barrel_RND_2"/>
</dbReference>
<evidence type="ECO:0000259" key="6">
    <source>
        <dbReference type="Pfam" id="PF25954"/>
    </source>
</evidence>
<feature type="domain" description="CusB-like beta-barrel" evidence="6">
    <location>
        <begin position="192"/>
        <end position="263"/>
    </location>
</feature>
<dbReference type="GO" id="GO:0015562">
    <property type="term" value="F:efflux transmembrane transporter activity"/>
    <property type="evidence" value="ECO:0007669"/>
    <property type="project" value="TreeGrafter"/>
</dbReference>
<dbReference type="PANTHER" id="PTHR30469">
    <property type="entry name" value="MULTIDRUG RESISTANCE PROTEIN MDTA"/>
    <property type="match status" value="1"/>
</dbReference>
<dbReference type="InterPro" id="IPR006143">
    <property type="entry name" value="RND_pump_MFP"/>
</dbReference>
<dbReference type="InterPro" id="IPR058627">
    <property type="entry name" value="MdtA-like_C"/>
</dbReference>
<feature type="signal peptide" evidence="4">
    <location>
        <begin position="1"/>
        <end position="26"/>
    </location>
</feature>
<evidence type="ECO:0000313" key="8">
    <source>
        <dbReference type="EMBL" id="SEI52744.1"/>
    </source>
</evidence>
<dbReference type="Proteomes" id="UP000242999">
    <property type="component" value="Unassembled WGS sequence"/>
</dbReference>
<evidence type="ECO:0000313" key="9">
    <source>
        <dbReference type="Proteomes" id="UP000242999"/>
    </source>
</evidence>
<accession>A0A1H6RHH1</accession>
<keyword evidence="4" id="KW-0732">Signal</keyword>
<evidence type="ECO:0000259" key="7">
    <source>
        <dbReference type="Pfam" id="PF25967"/>
    </source>
</evidence>
<dbReference type="Gene3D" id="2.40.30.170">
    <property type="match status" value="1"/>
</dbReference>
<feature type="domain" description="Multidrug resistance protein MdtA-like C-terminal permuted SH3" evidence="7">
    <location>
        <begin position="270"/>
        <end position="327"/>
    </location>
</feature>
<dbReference type="SUPFAM" id="SSF111369">
    <property type="entry name" value="HlyD-like secretion proteins"/>
    <property type="match status" value="1"/>
</dbReference>
<organism evidence="8 9">
    <name type="scientific">Allopseudospirillum japonicum</name>
    <dbReference type="NCBI Taxonomy" id="64971"/>
    <lineage>
        <taxon>Bacteria</taxon>
        <taxon>Pseudomonadati</taxon>
        <taxon>Pseudomonadota</taxon>
        <taxon>Gammaproteobacteria</taxon>
        <taxon>Oceanospirillales</taxon>
        <taxon>Oceanospirillaceae</taxon>
        <taxon>Allopseudospirillum</taxon>
    </lineage>
</organism>
<feature type="chain" id="PRO_5017234738" evidence="4">
    <location>
        <begin position="27"/>
        <end position="348"/>
    </location>
</feature>
<dbReference type="Pfam" id="PF25967">
    <property type="entry name" value="RND-MFP_C"/>
    <property type="match status" value="1"/>
</dbReference>
<dbReference type="InterPro" id="IPR058625">
    <property type="entry name" value="MdtA-like_BSH"/>
</dbReference>
<keyword evidence="9" id="KW-1185">Reference proteome</keyword>
<keyword evidence="3" id="KW-0813">Transport</keyword>
<feature type="domain" description="Multidrug resistance protein MdtA-like barrel-sandwich hybrid" evidence="5">
    <location>
        <begin position="58"/>
        <end position="185"/>
    </location>
</feature>
<reference evidence="9" key="1">
    <citation type="submission" date="2016-10" db="EMBL/GenBank/DDBJ databases">
        <authorList>
            <person name="Varghese N."/>
            <person name="Submissions S."/>
        </authorList>
    </citation>
    <scope>NUCLEOTIDE SEQUENCE [LARGE SCALE GENOMIC DNA]</scope>
    <source>
        <strain evidence="9">DSM 7165</strain>
    </source>
</reference>
<comment type="subcellular location">
    <subcellularLocation>
        <location evidence="1">Cell envelope</location>
    </subcellularLocation>
</comment>
<dbReference type="AlphaFoldDB" id="A0A1H6RHH1"/>
<dbReference type="FunFam" id="2.40.30.170:FF:000010">
    <property type="entry name" value="Efflux RND transporter periplasmic adaptor subunit"/>
    <property type="match status" value="1"/>
</dbReference>
<dbReference type="Gene3D" id="1.10.287.470">
    <property type="entry name" value="Helix hairpin bin"/>
    <property type="match status" value="1"/>
</dbReference>
<dbReference type="Gene3D" id="2.40.50.100">
    <property type="match status" value="1"/>
</dbReference>
<dbReference type="Pfam" id="PF25954">
    <property type="entry name" value="Beta-barrel_RND_2"/>
    <property type="match status" value="1"/>
</dbReference>
<evidence type="ECO:0000256" key="3">
    <source>
        <dbReference type="ARBA" id="ARBA00022448"/>
    </source>
</evidence>
<evidence type="ECO:0000259" key="5">
    <source>
        <dbReference type="Pfam" id="PF25917"/>
    </source>
</evidence>
<dbReference type="STRING" id="64971.SAMN05421831_103210"/>
<evidence type="ECO:0000256" key="2">
    <source>
        <dbReference type="ARBA" id="ARBA00009477"/>
    </source>
</evidence>
<name>A0A1H6RHH1_9GAMM</name>
<dbReference type="RefSeq" id="WP_093308860.1">
    <property type="nucleotide sequence ID" value="NZ_FNYH01000003.1"/>
</dbReference>
<proteinExistence type="inferred from homology"/>
<dbReference type="GO" id="GO:1990281">
    <property type="term" value="C:efflux pump complex"/>
    <property type="evidence" value="ECO:0007669"/>
    <property type="project" value="TreeGrafter"/>
</dbReference>
<comment type="similarity">
    <text evidence="2">Belongs to the membrane fusion protein (MFP) (TC 8.A.1) family.</text>
</comment>
<dbReference type="PANTHER" id="PTHR30469:SF11">
    <property type="entry name" value="BLL4320 PROTEIN"/>
    <property type="match status" value="1"/>
</dbReference>
<dbReference type="EMBL" id="FNYH01000003">
    <property type="protein sequence ID" value="SEI52744.1"/>
    <property type="molecule type" value="Genomic_DNA"/>
</dbReference>